<sequence>MLASGAGIMACRAEGCASCIILSQRVDVLKGRVSVLHQIKEDEKFLDSLAVLSGVNNDITCPWLGDPTHGEPVSVRPRDHLSPQENLWPKLETNPARQICSTPAVPPSEPWVAVHGSKGAKGSRSSVKTLPRLKLGNRFQGLGEAEAPSGSVNRVALELLAKRSYSSLEPHGRFIDKKRLDAAQKGATLRPEAQDQGQSVPSGSNVSIAAVECPTKTLRSRTVLPVACAAPVLPALCIICKKTDKYITVGDKRHKDHLSQAETLSAGR</sequence>
<accession>A0ACC2FIL9</accession>
<dbReference type="EMBL" id="CM055754">
    <property type="protein sequence ID" value="KAJ7991183.1"/>
    <property type="molecule type" value="Genomic_DNA"/>
</dbReference>
<keyword evidence="2" id="KW-1185">Reference proteome</keyword>
<protein>
    <submittedName>
        <fullName evidence="1">Uncharacterized protein</fullName>
    </submittedName>
</protein>
<evidence type="ECO:0000313" key="2">
    <source>
        <dbReference type="Proteomes" id="UP001157502"/>
    </source>
</evidence>
<gene>
    <name evidence="1" type="ORF">DPEC_G00294600</name>
</gene>
<organism evidence="1 2">
    <name type="scientific">Dallia pectoralis</name>
    <name type="common">Alaska blackfish</name>
    <dbReference type="NCBI Taxonomy" id="75939"/>
    <lineage>
        <taxon>Eukaryota</taxon>
        <taxon>Metazoa</taxon>
        <taxon>Chordata</taxon>
        <taxon>Craniata</taxon>
        <taxon>Vertebrata</taxon>
        <taxon>Euteleostomi</taxon>
        <taxon>Actinopterygii</taxon>
        <taxon>Neopterygii</taxon>
        <taxon>Teleostei</taxon>
        <taxon>Protacanthopterygii</taxon>
        <taxon>Esociformes</taxon>
        <taxon>Umbridae</taxon>
        <taxon>Dallia</taxon>
    </lineage>
</organism>
<evidence type="ECO:0000313" key="1">
    <source>
        <dbReference type="EMBL" id="KAJ7991183.1"/>
    </source>
</evidence>
<name>A0ACC2FIL9_DALPE</name>
<dbReference type="Proteomes" id="UP001157502">
    <property type="component" value="Chromosome 27"/>
</dbReference>
<proteinExistence type="predicted"/>
<reference evidence="1" key="1">
    <citation type="submission" date="2021-05" db="EMBL/GenBank/DDBJ databases">
        <authorList>
            <person name="Pan Q."/>
            <person name="Jouanno E."/>
            <person name="Zahm M."/>
            <person name="Klopp C."/>
            <person name="Cabau C."/>
            <person name="Louis A."/>
            <person name="Berthelot C."/>
            <person name="Parey E."/>
            <person name="Roest Crollius H."/>
            <person name="Montfort J."/>
            <person name="Robinson-Rechavi M."/>
            <person name="Bouchez O."/>
            <person name="Lampietro C."/>
            <person name="Lopez Roques C."/>
            <person name="Donnadieu C."/>
            <person name="Postlethwait J."/>
            <person name="Bobe J."/>
            <person name="Dillon D."/>
            <person name="Chandos A."/>
            <person name="von Hippel F."/>
            <person name="Guiguen Y."/>
        </authorList>
    </citation>
    <scope>NUCLEOTIDE SEQUENCE</scope>
    <source>
        <strain evidence="1">YG-Jan2019</strain>
    </source>
</reference>
<comment type="caution">
    <text evidence="1">The sequence shown here is derived from an EMBL/GenBank/DDBJ whole genome shotgun (WGS) entry which is preliminary data.</text>
</comment>